<evidence type="ECO:0000256" key="4">
    <source>
        <dbReference type="ARBA" id="ARBA00022692"/>
    </source>
</evidence>
<feature type="transmembrane region" description="Helical" evidence="7">
    <location>
        <begin position="232"/>
        <end position="251"/>
    </location>
</feature>
<feature type="transmembrane region" description="Helical" evidence="7">
    <location>
        <begin position="124"/>
        <end position="145"/>
    </location>
</feature>
<keyword evidence="3" id="KW-1003">Cell membrane</keyword>
<feature type="transmembrane region" description="Helical" evidence="7">
    <location>
        <begin position="177"/>
        <end position="200"/>
    </location>
</feature>
<dbReference type="Proteomes" id="UP000284057">
    <property type="component" value="Unassembled WGS sequence"/>
</dbReference>
<evidence type="ECO:0000313" key="9">
    <source>
        <dbReference type="EMBL" id="RIQ21487.1"/>
    </source>
</evidence>
<evidence type="ECO:0000256" key="3">
    <source>
        <dbReference type="ARBA" id="ARBA00022475"/>
    </source>
</evidence>
<dbReference type="InterPro" id="IPR051393">
    <property type="entry name" value="ABC_transporter_permease"/>
</dbReference>
<evidence type="ECO:0000313" key="10">
    <source>
        <dbReference type="Proteomes" id="UP000284057"/>
    </source>
</evidence>
<keyword evidence="4 7" id="KW-0812">Transmembrane</keyword>
<comment type="subcellular location">
    <subcellularLocation>
        <location evidence="1 7">Cell membrane</location>
        <topology evidence="1 7">Multi-pass membrane protein</topology>
    </subcellularLocation>
</comment>
<comment type="similarity">
    <text evidence="7">Belongs to the binding-protein-dependent transport system permease family.</text>
</comment>
<keyword evidence="10" id="KW-1185">Reference proteome</keyword>
<name>A0A418KPY3_9ACTN</name>
<comment type="caution">
    <text evidence="9">The sequence shown here is derived from an EMBL/GenBank/DDBJ whole genome shotgun (WGS) entry which is preliminary data.</text>
</comment>
<feature type="transmembrane region" description="Helical" evidence="7">
    <location>
        <begin position="96"/>
        <end position="117"/>
    </location>
</feature>
<evidence type="ECO:0000256" key="1">
    <source>
        <dbReference type="ARBA" id="ARBA00004651"/>
    </source>
</evidence>
<feature type="transmembrane region" description="Helical" evidence="7">
    <location>
        <begin position="286"/>
        <end position="307"/>
    </location>
</feature>
<gene>
    <name evidence="9" type="ORF">DY240_15145</name>
</gene>
<dbReference type="InterPro" id="IPR000515">
    <property type="entry name" value="MetI-like"/>
</dbReference>
<dbReference type="CDD" id="cd06261">
    <property type="entry name" value="TM_PBP2"/>
    <property type="match status" value="1"/>
</dbReference>
<dbReference type="AlphaFoldDB" id="A0A418KPY3"/>
<evidence type="ECO:0000259" key="8">
    <source>
        <dbReference type="PROSITE" id="PS50928"/>
    </source>
</evidence>
<reference evidence="9 10" key="1">
    <citation type="submission" date="2018-09" db="EMBL/GenBank/DDBJ databases">
        <title>Isolation, diversity and antifungal activity of actinobacteria from wheat.</title>
        <authorList>
            <person name="Han C."/>
        </authorList>
    </citation>
    <scope>NUCLEOTIDE SEQUENCE [LARGE SCALE GENOMIC DNA]</scope>
    <source>
        <strain evidence="9 10">NEAU-YY265</strain>
    </source>
</reference>
<dbReference type="OrthoDB" id="34224at2"/>
<accession>A0A418KPY3</accession>
<sequence length="314" mass="35002">MDKDVERAARPVPPARRRRRRTPVTWVRGGGLSSLVFLLPLIVLFALFSWWPVLKSLVLSFQQTNFIGPAEWVGWNNFERVLADPLLGTAAWNTTWFTILAVVIGYPVPVIAAVFIAELRKARGFAAGLAYIPTIIPPVVSVLLWKTFYRPDESGVFNTILGWVGLGPYPWLQSPGAAMPSMVVQACWAGFGAATIIYLASLMSIQSELYEAAEVDGASIWRRIWHVTLPQMRGIMLIMLLLQLIGTFQVFTEPFIMTNGGPENRTVTILMLIYRYAFLASDYGKATALSLMLALALCLLSGIYLWATRKWSTT</sequence>
<dbReference type="InterPro" id="IPR035906">
    <property type="entry name" value="MetI-like_sf"/>
</dbReference>
<evidence type="ECO:0000256" key="7">
    <source>
        <dbReference type="RuleBase" id="RU363032"/>
    </source>
</evidence>
<evidence type="ECO:0000256" key="6">
    <source>
        <dbReference type="ARBA" id="ARBA00023136"/>
    </source>
</evidence>
<dbReference type="SUPFAM" id="SSF161098">
    <property type="entry name" value="MetI-like"/>
    <property type="match status" value="1"/>
</dbReference>
<dbReference type="Pfam" id="PF00528">
    <property type="entry name" value="BPD_transp_1"/>
    <property type="match status" value="1"/>
</dbReference>
<dbReference type="PANTHER" id="PTHR30193">
    <property type="entry name" value="ABC TRANSPORTER PERMEASE PROTEIN"/>
    <property type="match status" value="1"/>
</dbReference>
<dbReference type="PANTHER" id="PTHR30193:SF41">
    <property type="entry name" value="DIACETYLCHITOBIOSE UPTAKE SYSTEM PERMEASE PROTEIN NGCF"/>
    <property type="match status" value="1"/>
</dbReference>
<organism evidence="9 10">
    <name type="scientific">Jiangella rhizosphaerae</name>
    <dbReference type="NCBI Taxonomy" id="2293569"/>
    <lineage>
        <taxon>Bacteria</taxon>
        <taxon>Bacillati</taxon>
        <taxon>Actinomycetota</taxon>
        <taxon>Actinomycetes</taxon>
        <taxon>Jiangellales</taxon>
        <taxon>Jiangellaceae</taxon>
        <taxon>Jiangella</taxon>
    </lineage>
</organism>
<dbReference type="GO" id="GO:0005886">
    <property type="term" value="C:plasma membrane"/>
    <property type="evidence" value="ECO:0007669"/>
    <property type="project" value="UniProtKB-SubCell"/>
</dbReference>
<keyword evidence="5 7" id="KW-1133">Transmembrane helix</keyword>
<protein>
    <submittedName>
        <fullName evidence="9">Sugar ABC transporter permease</fullName>
    </submittedName>
</protein>
<dbReference type="EMBL" id="QUAL01000149">
    <property type="protein sequence ID" value="RIQ21487.1"/>
    <property type="molecule type" value="Genomic_DNA"/>
</dbReference>
<feature type="domain" description="ABC transmembrane type-1" evidence="8">
    <location>
        <begin position="91"/>
        <end position="304"/>
    </location>
</feature>
<keyword evidence="6 7" id="KW-0472">Membrane</keyword>
<dbReference type="GO" id="GO:0055085">
    <property type="term" value="P:transmembrane transport"/>
    <property type="evidence" value="ECO:0007669"/>
    <property type="project" value="InterPro"/>
</dbReference>
<evidence type="ECO:0000256" key="2">
    <source>
        <dbReference type="ARBA" id="ARBA00022448"/>
    </source>
</evidence>
<feature type="transmembrane region" description="Helical" evidence="7">
    <location>
        <begin position="26"/>
        <end position="51"/>
    </location>
</feature>
<proteinExistence type="inferred from homology"/>
<dbReference type="Gene3D" id="1.10.3720.10">
    <property type="entry name" value="MetI-like"/>
    <property type="match status" value="1"/>
</dbReference>
<keyword evidence="2 7" id="KW-0813">Transport</keyword>
<evidence type="ECO:0000256" key="5">
    <source>
        <dbReference type="ARBA" id="ARBA00022989"/>
    </source>
</evidence>
<dbReference type="PROSITE" id="PS50928">
    <property type="entry name" value="ABC_TM1"/>
    <property type="match status" value="1"/>
</dbReference>